<reference evidence="3" key="1">
    <citation type="submission" date="2025-08" db="UniProtKB">
        <authorList>
            <consortium name="RefSeq"/>
        </authorList>
    </citation>
    <scope>IDENTIFICATION</scope>
    <source>
        <tissue evidence="3">Tentacle</tissue>
    </source>
</reference>
<dbReference type="PRINTS" id="PR00888">
    <property type="entry name" value="SM22CALPONIN"/>
</dbReference>
<dbReference type="InParanoid" id="A0A6P8IDF2"/>
<sequence length="121" mass="13677">MASKWDNETAKDVKDWIVRLTKCDWSGGHSADDFHEVLKSGVILCNLANVIKPGSIQKVNTSQMAFKKMENIGFFSDFLTAYGVQDEYKFVTVDLFEASNMPQVLIALKWLKIEAEKKGVK</sequence>
<dbReference type="AlphaFoldDB" id="A0A6P8IDF2"/>
<organism evidence="2 3">
    <name type="scientific">Actinia tenebrosa</name>
    <name type="common">Australian red waratah sea anemone</name>
    <dbReference type="NCBI Taxonomy" id="6105"/>
    <lineage>
        <taxon>Eukaryota</taxon>
        <taxon>Metazoa</taxon>
        <taxon>Cnidaria</taxon>
        <taxon>Anthozoa</taxon>
        <taxon>Hexacorallia</taxon>
        <taxon>Actiniaria</taxon>
        <taxon>Actiniidae</taxon>
        <taxon>Actinia</taxon>
    </lineage>
</organism>
<dbReference type="RefSeq" id="XP_031563455.1">
    <property type="nucleotide sequence ID" value="XM_031707595.1"/>
</dbReference>
<dbReference type="Pfam" id="PF00307">
    <property type="entry name" value="CH"/>
    <property type="match status" value="1"/>
</dbReference>
<name>A0A6P8IDF2_ACTTE</name>
<dbReference type="Gene3D" id="1.10.418.10">
    <property type="entry name" value="Calponin-like domain"/>
    <property type="match status" value="1"/>
</dbReference>
<evidence type="ECO:0000313" key="2">
    <source>
        <dbReference type="Proteomes" id="UP000515163"/>
    </source>
</evidence>
<dbReference type="SMART" id="SM00033">
    <property type="entry name" value="CH"/>
    <property type="match status" value="1"/>
</dbReference>
<dbReference type="Proteomes" id="UP000515163">
    <property type="component" value="Unplaced"/>
</dbReference>
<dbReference type="InterPro" id="IPR050606">
    <property type="entry name" value="Calponin-like"/>
</dbReference>
<dbReference type="SUPFAM" id="SSF47576">
    <property type="entry name" value="Calponin-homology domain, CH-domain"/>
    <property type="match status" value="1"/>
</dbReference>
<dbReference type="GeneID" id="116298993"/>
<proteinExistence type="predicted"/>
<evidence type="ECO:0000313" key="3">
    <source>
        <dbReference type="RefSeq" id="XP_031563455.1"/>
    </source>
</evidence>
<dbReference type="PROSITE" id="PS50021">
    <property type="entry name" value="CH"/>
    <property type="match status" value="1"/>
</dbReference>
<dbReference type="PANTHER" id="PTHR47385">
    <property type="entry name" value="CALPONIN"/>
    <property type="match status" value="1"/>
</dbReference>
<dbReference type="OrthoDB" id="21595at2759"/>
<evidence type="ECO:0000259" key="1">
    <source>
        <dbReference type="PROSITE" id="PS50021"/>
    </source>
</evidence>
<protein>
    <submittedName>
        <fullName evidence="3">Calponin-3-like</fullName>
    </submittedName>
</protein>
<dbReference type="InterPro" id="IPR036872">
    <property type="entry name" value="CH_dom_sf"/>
</dbReference>
<dbReference type="InterPro" id="IPR003096">
    <property type="entry name" value="SM22_calponin"/>
</dbReference>
<keyword evidence="2" id="KW-1185">Reference proteome</keyword>
<dbReference type="GO" id="GO:0015629">
    <property type="term" value="C:actin cytoskeleton"/>
    <property type="evidence" value="ECO:0007669"/>
    <property type="project" value="TreeGrafter"/>
</dbReference>
<dbReference type="PANTHER" id="PTHR47385:SF14">
    <property type="entry name" value="TRANSGELIN"/>
    <property type="match status" value="1"/>
</dbReference>
<dbReference type="KEGG" id="aten:116298993"/>
<accession>A0A6P8IDF2</accession>
<dbReference type="GO" id="GO:0007015">
    <property type="term" value="P:actin filament organization"/>
    <property type="evidence" value="ECO:0007669"/>
    <property type="project" value="TreeGrafter"/>
</dbReference>
<dbReference type="GO" id="GO:0051015">
    <property type="term" value="F:actin filament binding"/>
    <property type="evidence" value="ECO:0007669"/>
    <property type="project" value="TreeGrafter"/>
</dbReference>
<feature type="domain" description="Calponin-homology (CH)" evidence="1">
    <location>
        <begin position="7"/>
        <end position="116"/>
    </location>
</feature>
<gene>
    <name evidence="3" type="primary">LOC116298993</name>
</gene>
<dbReference type="InterPro" id="IPR001715">
    <property type="entry name" value="CH_dom"/>
</dbReference>